<dbReference type="PANTHER" id="PTHR43470:SF5">
    <property type="entry name" value="PHOSPHATE TRANSPORT SYSTEM PERMEASE PROTEIN PSTA"/>
    <property type="match status" value="1"/>
</dbReference>
<keyword evidence="4" id="KW-0813">Transport</keyword>
<accession>A0A1Y2K4U3</accession>
<evidence type="ECO:0000256" key="9">
    <source>
        <dbReference type="RuleBase" id="RU363043"/>
    </source>
</evidence>
<keyword evidence="5 9" id="KW-1003">Cell membrane</keyword>
<dbReference type="Gene3D" id="1.10.3720.10">
    <property type="entry name" value="MetI-like"/>
    <property type="match status" value="1"/>
</dbReference>
<dbReference type="OrthoDB" id="9807065at2"/>
<dbReference type="EMBL" id="LVJN01000019">
    <property type="protein sequence ID" value="OSM04387.1"/>
    <property type="molecule type" value="Genomic_DNA"/>
</dbReference>
<name>A0A1Y2K4U3_9PROT</name>
<sequence>MSTNVGNPFTSKSALALLKKRNNADRNFRLMGLSGIALAAIALAILLVTMAGNGFSALWQSQIQLQVNLDPEVIYEQGKTPEEMRQADYLRLVKYALRDAFPKVKSRRDKKDLYRLVSPIVQFDLAHYVAKNPDQIGQTVTLWMLASDDVDMKLKGLVDGNGGLSDKQAAWVEELLSQGKLEKQFNARFFTDGPSRDPEAAGIYGAIVGSFLTMVICFLVSFPIGLLTAVYLEEFSKRNRLSDFIEININNLAAVPSIVFGLLGLVLFINLMHIPRSAPLVGGLTMALMTLPTIIIATRAALNAVPPSIREAARGVGASSLQVVVHHVVPLAMPGILTGTIIGMARALGETAPLLMIGMVAFVMDIPGSFTDAATVLPVQIYLWADMPERAFMEKTAAATLVLLGFLVVMNAIAVVMRKRFERRW</sequence>
<reference evidence="11 12" key="1">
    <citation type="journal article" date="2016" name="BMC Genomics">
        <title>Combined genomic and structural analyses of a cultured magnetotactic bacterium reveals its niche adaptation to a dynamic environment.</title>
        <authorList>
            <person name="Araujo A.C."/>
            <person name="Morillo V."/>
            <person name="Cypriano J."/>
            <person name="Teixeira L.C."/>
            <person name="Leao P."/>
            <person name="Lyra S."/>
            <person name="Almeida L.G."/>
            <person name="Bazylinski D.A."/>
            <person name="Vasconcellos A.T."/>
            <person name="Abreu F."/>
            <person name="Lins U."/>
        </authorList>
    </citation>
    <scope>NUCLEOTIDE SEQUENCE [LARGE SCALE GENOMIC DNA]</scope>
    <source>
        <strain evidence="11 12">IT-1</strain>
    </source>
</reference>
<evidence type="ECO:0000256" key="6">
    <source>
        <dbReference type="ARBA" id="ARBA00022692"/>
    </source>
</evidence>
<evidence type="ECO:0000313" key="12">
    <source>
        <dbReference type="Proteomes" id="UP000194003"/>
    </source>
</evidence>
<evidence type="ECO:0000256" key="8">
    <source>
        <dbReference type="ARBA" id="ARBA00023136"/>
    </source>
</evidence>
<organism evidence="11 12">
    <name type="scientific">Magnetofaba australis IT-1</name>
    <dbReference type="NCBI Taxonomy" id="1434232"/>
    <lineage>
        <taxon>Bacteria</taxon>
        <taxon>Pseudomonadati</taxon>
        <taxon>Pseudomonadota</taxon>
        <taxon>Magnetococcia</taxon>
        <taxon>Magnetococcales</taxon>
        <taxon>Magnetococcaceae</taxon>
        <taxon>Magnetofaba</taxon>
    </lineage>
</organism>
<keyword evidence="8 9" id="KW-0472">Membrane</keyword>
<dbReference type="InterPro" id="IPR024573">
    <property type="entry name" value="DUF3333"/>
</dbReference>
<dbReference type="GO" id="GO:0005886">
    <property type="term" value="C:plasma membrane"/>
    <property type="evidence" value="ECO:0007669"/>
    <property type="project" value="UniProtKB-SubCell"/>
</dbReference>
<evidence type="ECO:0000256" key="3">
    <source>
        <dbReference type="ARBA" id="ARBA00016864"/>
    </source>
</evidence>
<feature type="transmembrane region" description="Helical" evidence="9">
    <location>
        <begin position="203"/>
        <end position="232"/>
    </location>
</feature>
<keyword evidence="7 9" id="KW-1133">Transmembrane helix</keyword>
<evidence type="ECO:0000313" key="11">
    <source>
        <dbReference type="EMBL" id="OSM04387.1"/>
    </source>
</evidence>
<dbReference type="GO" id="GO:0005315">
    <property type="term" value="F:phosphate transmembrane transporter activity"/>
    <property type="evidence" value="ECO:0007669"/>
    <property type="project" value="InterPro"/>
</dbReference>
<protein>
    <recommendedName>
        <fullName evidence="3 9">Phosphate transport system permease protein PstA</fullName>
    </recommendedName>
</protein>
<comment type="caution">
    <text evidence="11">The sequence shown here is derived from an EMBL/GenBank/DDBJ whole genome shotgun (WGS) entry which is preliminary data.</text>
</comment>
<evidence type="ECO:0000256" key="4">
    <source>
        <dbReference type="ARBA" id="ARBA00022448"/>
    </source>
</evidence>
<dbReference type="Pfam" id="PF00528">
    <property type="entry name" value="BPD_transp_1"/>
    <property type="match status" value="1"/>
</dbReference>
<dbReference type="Pfam" id="PF11812">
    <property type="entry name" value="DUF3333"/>
    <property type="match status" value="1"/>
</dbReference>
<evidence type="ECO:0000256" key="5">
    <source>
        <dbReference type="ARBA" id="ARBA00022475"/>
    </source>
</evidence>
<dbReference type="SUPFAM" id="SSF161098">
    <property type="entry name" value="MetI-like"/>
    <property type="match status" value="1"/>
</dbReference>
<feature type="transmembrane region" description="Helical" evidence="9">
    <location>
        <begin position="252"/>
        <end position="274"/>
    </location>
</feature>
<feature type="transmembrane region" description="Helical" evidence="9">
    <location>
        <begin position="28"/>
        <end position="51"/>
    </location>
</feature>
<dbReference type="RefSeq" id="WP_085442474.1">
    <property type="nucleotide sequence ID" value="NZ_LVJN01000019.1"/>
</dbReference>
<feature type="transmembrane region" description="Helical" evidence="9">
    <location>
        <begin position="280"/>
        <end position="302"/>
    </location>
</feature>
<dbReference type="NCBIfam" id="TIGR00974">
    <property type="entry name" value="3a0107s02c"/>
    <property type="match status" value="1"/>
</dbReference>
<dbReference type="PROSITE" id="PS50928">
    <property type="entry name" value="ABC_TM1"/>
    <property type="match status" value="1"/>
</dbReference>
<keyword evidence="12" id="KW-1185">Reference proteome</keyword>
<feature type="transmembrane region" description="Helical" evidence="9">
    <location>
        <begin position="397"/>
        <end position="417"/>
    </location>
</feature>
<comment type="similarity">
    <text evidence="2 9">Belongs to the binding-protein-dependent transport system permease family. CysTW subfamily.</text>
</comment>
<comment type="caution">
    <text evidence="9">Lacks conserved residue(s) required for the propagation of feature annotation.</text>
</comment>
<dbReference type="InterPro" id="IPR005672">
    <property type="entry name" value="Phosphate_PstA"/>
</dbReference>
<dbReference type="GO" id="GO:0035435">
    <property type="term" value="P:phosphate ion transmembrane transport"/>
    <property type="evidence" value="ECO:0007669"/>
    <property type="project" value="InterPro"/>
</dbReference>
<dbReference type="InterPro" id="IPR035906">
    <property type="entry name" value="MetI-like_sf"/>
</dbReference>
<proteinExistence type="inferred from homology"/>
<dbReference type="STRING" id="1434232.MAIT1_04291"/>
<evidence type="ECO:0000259" key="10">
    <source>
        <dbReference type="PROSITE" id="PS50928"/>
    </source>
</evidence>
<gene>
    <name evidence="11" type="ORF">MAIT1_04291</name>
</gene>
<dbReference type="CDD" id="cd06261">
    <property type="entry name" value="TM_PBP2"/>
    <property type="match status" value="1"/>
</dbReference>
<keyword evidence="6 9" id="KW-0812">Transmembrane</keyword>
<comment type="subcellular location">
    <subcellularLocation>
        <location evidence="9">Cell inner membrane</location>
        <topology evidence="9">Multi-pass membrane protein</topology>
    </subcellularLocation>
    <subcellularLocation>
        <location evidence="1">Cell membrane</location>
        <topology evidence="1">Multi-pass membrane protein</topology>
    </subcellularLocation>
</comment>
<feature type="domain" description="ABC transmembrane type-1" evidence="10">
    <location>
        <begin position="207"/>
        <end position="414"/>
    </location>
</feature>
<evidence type="ECO:0000256" key="2">
    <source>
        <dbReference type="ARBA" id="ARBA00007069"/>
    </source>
</evidence>
<evidence type="ECO:0000256" key="7">
    <source>
        <dbReference type="ARBA" id="ARBA00022989"/>
    </source>
</evidence>
<dbReference type="PANTHER" id="PTHR43470">
    <property type="entry name" value="PHOSPHATE TRANSPORT SYSTEM PERMEASE PROTEIN PSTA-RELATED"/>
    <property type="match status" value="1"/>
</dbReference>
<dbReference type="Proteomes" id="UP000194003">
    <property type="component" value="Unassembled WGS sequence"/>
</dbReference>
<dbReference type="InterPro" id="IPR000515">
    <property type="entry name" value="MetI-like"/>
</dbReference>
<evidence type="ECO:0000256" key="1">
    <source>
        <dbReference type="ARBA" id="ARBA00004651"/>
    </source>
</evidence>
<dbReference type="AlphaFoldDB" id="A0A1Y2K4U3"/>